<accession>A0A1N7SGY8</accession>
<gene>
    <name evidence="2" type="ORF">BN2475_680013</name>
</gene>
<evidence type="ECO:0000313" key="2">
    <source>
        <dbReference type="EMBL" id="SIT46636.1"/>
    </source>
</evidence>
<proteinExistence type="predicted"/>
<keyword evidence="1" id="KW-1133">Transmembrane helix</keyword>
<protein>
    <submittedName>
        <fullName evidence="2">Uncharacterized protein</fullName>
    </submittedName>
</protein>
<dbReference type="STRING" id="1247936.BN2475_680013"/>
<feature type="transmembrane region" description="Helical" evidence="1">
    <location>
        <begin position="6"/>
        <end position="26"/>
    </location>
</feature>
<keyword evidence="1" id="KW-0812">Transmembrane</keyword>
<evidence type="ECO:0000313" key="3">
    <source>
        <dbReference type="Proteomes" id="UP000187012"/>
    </source>
</evidence>
<dbReference type="AlphaFoldDB" id="A0A1N7SGY8"/>
<sequence length="81" mass="8772">MTAAVRVGIVLTGRYIIGTLLPLRLASREPRRYFFRSVSTSFRSCSASPCSRSRLTPPPISTTCSCCSRFSLKREAGGGVA</sequence>
<keyword evidence="3" id="KW-1185">Reference proteome</keyword>
<organism evidence="2 3">
    <name type="scientific">Paraburkholderia ribeironis</name>
    <dbReference type="NCBI Taxonomy" id="1247936"/>
    <lineage>
        <taxon>Bacteria</taxon>
        <taxon>Pseudomonadati</taxon>
        <taxon>Pseudomonadota</taxon>
        <taxon>Betaproteobacteria</taxon>
        <taxon>Burkholderiales</taxon>
        <taxon>Burkholderiaceae</taxon>
        <taxon>Paraburkholderia</taxon>
    </lineage>
</organism>
<reference evidence="2 3" key="1">
    <citation type="submission" date="2016-12" db="EMBL/GenBank/DDBJ databases">
        <authorList>
            <person name="Song W.-J."/>
            <person name="Kurnit D.M."/>
        </authorList>
    </citation>
    <scope>NUCLEOTIDE SEQUENCE [LARGE SCALE GENOMIC DNA]</scope>
    <source>
        <strain evidence="2 3">STM7296</strain>
    </source>
</reference>
<dbReference type="Proteomes" id="UP000187012">
    <property type="component" value="Unassembled WGS sequence"/>
</dbReference>
<dbReference type="EMBL" id="CYGX02000068">
    <property type="protein sequence ID" value="SIT46636.1"/>
    <property type="molecule type" value="Genomic_DNA"/>
</dbReference>
<name>A0A1N7SGY8_9BURK</name>
<evidence type="ECO:0000256" key="1">
    <source>
        <dbReference type="SAM" id="Phobius"/>
    </source>
</evidence>
<keyword evidence="1" id="KW-0472">Membrane</keyword>